<evidence type="ECO:0000259" key="1">
    <source>
        <dbReference type="Pfam" id="PF12727"/>
    </source>
</evidence>
<evidence type="ECO:0000313" key="3">
    <source>
        <dbReference type="Proteomes" id="UP000000366"/>
    </source>
</evidence>
<accession>A2SM71</accession>
<dbReference type="Pfam" id="PF12727">
    <property type="entry name" value="PBP_like"/>
    <property type="match status" value="1"/>
</dbReference>
<dbReference type="InterPro" id="IPR036388">
    <property type="entry name" value="WH-like_DNA-bd_sf"/>
</dbReference>
<feature type="domain" description="PBP" evidence="1">
    <location>
        <begin position="140"/>
        <end position="323"/>
    </location>
</feature>
<dbReference type="HOGENOM" id="CLU_064037_0_0_4"/>
<dbReference type="Gene3D" id="1.10.10.10">
    <property type="entry name" value="Winged helix-like DNA-binding domain superfamily/Winged helix DNA-binding domain"/>
    <property type="match status" value="1"/>
</dbReference>
<dbReference type="SUPFAM" id="SSF46785">
    <property type="entry name" value="Winged helix' DNA-binding domain"/>
    <property type="match status" value="1"/>
</dbReference>
<proteinExistence type="predicted"/>
<dbReference type="InterPro" id="IPR024370">
    <property type="entry name" value="PBP_domain"/>
</dbReference>
<gene>
    <name evidence="2" type="primary">modA</name>
    <name evidence="2" type="ordered locus">Mpe_A3707</name>
</gene>
<dbReference type="RefSeq" id="WP_011831280.1">
    <property type="nucleotide sequence ID" value="NC_008825.1"/>
</dbReference>
<organism evidence="2 3">
    <name type="scientific">Methylibium petroleiphilum (strain ATCC BAA-1232 / LMG 22953 / PM1)</name>
    <dbReference type="NCBI Taxonomy" id="420662"/>
    <lineage>
        <taxon>Bacteria</taxon>
        <taxon>Pseudomonadati</taxon>
        <taxon>Pseudomonadota</taxon>
        <taxon>Betaproteobacteria</taxon>
        <taxon>Burkholderiales</taxon>
        <taxon>Sphaerotilaceae</taxon>
        <taxon>Methylibium</taxon>
    </lineage>
</organism>
<dbReference type="EMBL" id="CP000555">
    <property type="protein sequence ID" value="ABM96660.1"/>
    <property type="molecule type" value="Genomic_DNA"/>
</dbReference>
<keyword evidence="3" id="KW-1185">Reference proteome</keyword>
<dbReference type="InterPro" id="IPR036390">
    <property type="entry name" value="WH_DNA-bd_sf"/>
</dbReference>
<dbReference type="STRING" id="420662.Mpe_A3707"/>
<dbReference type="eggNOG" id="COG1910">
    <property type="taxonomic scope" value="Bacteria"/>
</dbReference>
<name>A2SM71_METPP</name>
<sequence length="361" mass="39778">MLEVSIQPQWSIRRTGQPELPPRLIQLLGQVHEHGSLLRACEVNGGSYRHAWQQLREAEAALGQALIRTERGQGSKLTLLAEKLLWADRRIAARLSPMLHTLASELEVELGRVVSPEGAMLRIHASHGFAIEKLDEFLRADQVPVELKYCGSQEAVASLAAGSCDVAGFHMPLGAFAPVALAHYARWFKPREQAVVHVATRKQGLMVAPGNPRKLYTPADLVRPGVRFINRQPASGTRFLLDLMLQRDGVDARRIDGYERVEYTHAAVAAYVASGMADVGFGVEPPARRFGLEFIPLETERYLLLCDAQALQGPRLGQMLLLLRSEAFRAAVDQLPGYDGQGIGAVVEVDALLKGPKRRRP</sequence>
<dbReference type="SUPFAM" id="SSF53850">
    <property type="entry name" value="Periplasmic binding protein-like II"/>
    <property type="match status" value="1"/>
</dbReference>
<evidence type="ECO:0000313" key="2">
    <source>
        <dbReference type="EMBL" id="ABM96660.1"/>
    </source>
</evidence>
<dbReference type="KEGG" id="mpt:Mpe_A3707"/>
<dbReference type="eggNOG" id="COG2005">
    <property type="taxonomic scope" value="Bacteria"/>
</dbReference>
<protein>
    <submittedName>
        <fullName evidence="2">Periplasmic-binding protein</fullName>
    </submittedName>
</protein>
<dbReference type="PANTHER" id="PTHR38431:SF1">
    <property type="entry name" value="BLL2305 PROTEIN"/>
    <property type="match status" value="1"/>
</dbReference>
<reference evidence="2 3" key="1">
    <citation type="journal article" date="2007" name="J. Bacteriol.">
        <title>Whole-genome analysis of the methyl tert-butyl ether-degrading beta-proteobacterium Methylibium petroleiphilum PM1.</title>
        <authorList>
            <person name="Kane S.R."/>
            <person name="Chakicherla A.Y."/>
            <person name="Chain P.S.G."/>
            <person name="Schmidt R."/>
            <person name="Shin M.W."/>
            <person name="Legler T.C."/>
            <person name="Scow K.M."/>
            <person name="Larimer F.W."/>
            <person name="Lucas S.M."/>
            <person name="Richardson P.M."/>
            <person name="Hristova K.R."/>
        </authorList>
    </citation>
    <scope>NUCLEOTIDE SEQUENCE [LARGE SCALE GENOMIC DNA]</scope>
    <source>
        <strain evidence="3">ATCC BAA-1232 / LMG 22953 / PM1</strain>
    </source>
</reference>
<dbReference type="AlphaFoldDB" id="A2SM71"/>
<dbReference type="PANTHER" id="PTHR38431">
    <property type="entry name" value="BLL2305 PROTEIN"/>
    <property type="match status" value="1"/>
</dbReference>
<dbReference type="Proteomes" id="UP000000366">
    <property type="component" value="Chromosome"/>
</dbReference>